<dbReference type="Pfam" id="PF26146">
    <property type="entry name" value="PI-PLC_X"/>
    <property type="match status" value="1"/>
</dbReference>
<protein>
    <submittedName>
        <fullName evidence="3">PLC-like phosphodiesterase</fullName>
    </submittedName>
</protein>
<feature type="chain" id="PRO_5043025698" evidence="2">
    <location>
        <begin position="20"/>
        <end position="383"/>
    </location>
</feature>
<sequence>MVRLSSQLLAALLPSLIYAQSTTLPPPPPPPPPPSSSSAPTACNNSPDLCPRAYNNITHIGGHNSAFLRDSSTGNSIAGNQYYNATLALSSGLRLLQAQVHLHNNVLELCHSLCELLDTGSLQDWLSKINYWLSTNPDEVVTLLLVNADNQPITSFGDVFQASSISQYGFTPSNTTTGAKWPTLSEMITANQRLVTFITDIDESPSFPYLLSEFSHVFETPFNITSPSQFACALDRPSSSGTASSALSSGMLPLMNHFMYIDLTSGIQIPNVDSIDKTNSPSLTVSNDTTGSLGRHAELCAGPGQWGQNPVFVLVDFFNRGPAIETGDRLNGIEGKAVGRTALPAEGNGAATAGAAGGGGDLKMNKGAFGALVGFLGVALVVL</sequence>
<feature type="compositionally biased region" description="Pro residues" evidence="1">
    <location>
        <begin position="24"/>
        <end position="35"/>
    </location>
</feature>
<dbReference type="InterPro" id="IPR051057">
    <property type="entry name" value="PI-PLC_domain"/>
</dbReference>
<evidence type="ECO:0000256" key="2">
    <source>
        <dbReference type="SAM" id="SignalP"/>
    </source>
</evidence>
<dbReference type="GO" id="GO:0008081">
    <property type="term" value="F:phosphoric diester hydrolase activity"/>
    <property type="evidence" value="ECO:0007669"/>
    <property type="project" value="InterPro"/>
</dbReference>
<accession>A0AAN6WCW3</accession>
<evidence type="ECO:0000313" key="3">
    <source>
        <dbReference type="EMBL" id="KAK4179673.1"/>
    </source>
</evidence>
<keyword evidence="2" id="KW-0732">Signal</keyword>
<reference evidence="3" key="1">
    <citation type="journal article" date="2023" name="Mol. Phylogenet. Evol.">
        <title>Genome-scale phylogeny and comparative genomics of the fungal order Sordariales.</title>
        <authorList>
            <person name="Hensen N."/>
            <person name="Bonometti L."/>
            <person name="Westerberg I."/>
            <person name="Brannstrom I.O."/>
            <person name="Guillou S."/>
            <person name="Cros-Aarteil S."/>
            <person name="Calhoun S."/>
            <person name="Haridas S."/>
            <person name="Kuo A."/>
            <person name="Mondo S."/>
            <person name="Pangilinan J."/>
            <person name="Riley R."/>
            <person name="LaButti K."/>
            <person name="Andreopoulos B."/>
            <person name="Lipzen A."/>
            <person name="Chen C."/>
            <person name="Yan M."/>
            <person name="Daum C."/>
            <person name="Ng V."/>
            <person name="Clum A."/>
            <person name="Steindorff A."/>
            <person name="Ohm R.A."/>
            <person name="Martin F."/>
            <person name="Silar P."/>
            <person name="Natvig D.O."/>
            <person name="Lalanne C."/>
            <person name="Gautier V."/>
            <person name="Ament-Velasquez S.L."/>
            <person name="Kruys A."/>
            <person name="Hutchinson M.I."/>
            <person name="Powell A.J."/>
            <person name="Barry K."/>
            <person name="Miller A.N."/>
            <person name="Grigoriev I.V."/>
            <person name="Debuchy R."/>
            <person name="Gladieux P."/>
            <person name="Hiltunen Thoren M."/>
            <person name="Johannesson H."/>
        </authorList>
    </citation>
    <scope>NUCLEOTIDE SEQUENCE</scope>
    <source>
        <strain evidence="3">CBS 892.96</strain>
    </source>
</reference>
<gene>
    <name evidence="3" type="ORF">QBC36DRAFT_179568</name>
</gene>
<dbReference type="GO" id="GO:0006629">
    <property type="term" value="P:lipid metabolic process"/>
    <property type="evidence" value="ECO:0007669"/>
    <property type="project" value="InterPro"/>
</dbReference>
<dbReference type="AlphaFoldDB" id="A0AAN6WCW3"/>
<dbReference type="InterPro" id="IPR017946">
    <property type="entry name" value="PLC-like_Pdiesterase_TIM-brl"/>
</dbReference>
<comment type="caution">
    <text evidence="3">The sequence shown here is derived from an EMBL/GenBank/DDBJ whole genome shotgun (WGS) entry which is preliminary data.</text>
</comment>
<dbReference type="Gene3D" id="3.20.20.190">
    <property type="entry name" value="Phosphatidylinositol (PI) phosphodiesterase"/>
    <property type="match status" value="1"/>
</dbReference>
<proteinExistence type="predicted"/>
<dbReference type="Proteomes" id="UP001302321">
    <property type="component" value="Unassembled WGS sequence"/>
</dbReference>
<keyword evidence="4" id="KW-1185">Reference proteome</keyword>
<dbReference type="SUPFAM" id="SSF51695">
    <property type="entry name" value="PLC-like phosphodiesterases"/>
    <property type="match status" value="1"/>
</dbReference>
<feature type="region of interest" description="Disordered" evidence="1">
    <location>
        <begin position="21"/>
        <end position="43"/>
    </location>
</feature>
<organism evidence="3 4">
    <name type="scientific">Triangularia setosa</name>
    <dbReference type="NCBI Taxonomy" id="2587417"/>
    <lineage>
        <taxon>Eukaryota</taxon>
        <taxon>Fungi</taxon>
        <taxon>Dikarya</taxon>
        <taxon>Ascomycota</taxon>
        <taxon>Pezizomycotina</taxon>
        <taxon>Sordariomycetes</taxon>
        <taxon>Sordariomycetidae</taxon>
        <taxon>Sordariales</taxon>
        <taxon>Podosporaceae</taxon>
        <taxon>Triangularia</taxon>
    </lineage>
</organism>
<dbReference type="PANTHER" id="PTHR13593:SF80">
    <property type="entry name" value="PLC-LIKE PHOSPHODIESTERASE"/>
    <property type="match status" value="1"/>
</dbReference>
<reference evidence="3" key="2">
    <citation type="submission" date="2023-05" db="EMBL/GenBank/DDBJ databases">
        <authorList>
            <consortium name="Lawrence Berkeley National Laboratory"/>
            <person name="Steindorff A."/>
            <person name="Hensen N."/>
            <person name="Bonometti L."/>
            <person name="Westerberg I."/>
            <person name="Brannstrom I.O."/>
            <person name="Guillou S."/>
            <person name="Cros-Aarteil S."/>
            <person name="Calhoun S."/>
            <person name="Haridas S."/>
            <person name="Kuo A."/>
            <person name="Mondo S."/>
            <person name="Pangilinan J."/>
            <person name="Riley R."/>
            <person name="Labutti K."/>
            <person name="Andreopoulos B."/>
            <person name="Lipzen A."/>
            <person name="Chen C."/>
            <person name="Yanf M."/>
            <person name="Daum C."/>
            <person name="Ng V."/>
            <person name="Clum A."/>
            <person name="Ohm R."/>
            <person name="Martin F."/>
            <person name="Silar P."/>
            <person name="Natvig D."/>
            <person name="Lalanne C."/>
            <person name="Gautier V."/>
            <person name="Ament-Velasquez S.L."/>
            <person name="Kruys A."/>
            <person name="Hutchinson M.I."/>
            <person name="Powell A.J."/>
            <person name="Barry K."/>
            <person name="Miller A.N."/>
            <person name="Grigoriev I.V."/>
            <person name="Debuchy R."/>
            <person name="Gladieux P."/>
            <person name="Thoren M.H."/>
            <person name="Johannesson H."/>
        </authorList>
    </citation>
    <scope>NUCLEOTIDE SEQUENCE</scope>
    <source>
        <strain evidence="3">CBS 892.96</strain>
    </source>
</reference>
<evidence type="ECO:0000256" key="1">
    <source>
        <dbReference type="SAM" id="MobiDB-lite"/>
    </source>
</evidence>
<feature type="signal peptide" evidence="2">
    <location>
        <begin position="1"/>
        <end position="19"/>
    </location>
</feature>
<dbReference type="PANTHER" id="PTHR13593">
    <property type="match status" value="1"/>
</dbReference>
<name>A0AAN6WCW3_9PEZI</name>
<dbReference type="EMBL" id="MU866112">
    <property type="protein sequence ID" value="KAK4179673.1"/>
    <property type="molecule type" value="Genomic_DNA"/>
</dbReference>
<evidence type="ECO:0000313" key="4">
    <source>
        <dbReference type="Proteomes" id="UP001302321"/>
    </source>
</evidence>